<dbReference type="InParanoid" id="A0A409WF49"/>
<accession>A0A409WF49</accession>
<gene>
    <name evidence="1" type="ORF">CVT25_014903</name>
</gene>
<comment type="caution">
    <text evidence="1">The sequence shown here is derived from an EMBL/GenBank/DDBJ whole genome shotgun (WGS) entry which is preliminary data.</text>
</comment>
<reference evidence="1 2" key="1">
    <citation type="journal article" date="2018" name="Evol. Lett.">
        <title>Horizontal gene cluster transfer increased hallucinogenic mushroom diversity.</title>
        <authorList>
            <person name="Reynolds H.T."/>
            <person name="Vijayakumar V."/>
            <person name="Gluck-Thaler E."/>
            <person name="Korotkin H.B."/>
            <person name="Matheny P.B."/>
            <person name="Slot J.C."/>
        </authorList>
    </citation>
    <scope>NUCLEOTIDE SEQUENCE [LARGE SCALE GENOMIC DNA]</scope>
    <source>
        <strain evidence="1 2">2631</strain>
    </source>
</reference>
<evidence type="ECO:0008006" key="3">
    <source>
        <dbReference type="Google" id="ProtNLM"/>
    </source>
</evidence>
<evidence type="ECO:0000313" key="2">
    <source>
        <dbReference type="Proteomes" id="UP000283269"/>
    </source>
</evidence>
<keyword evidence="2" id="KW-1185">Reference proteome</keyword>
<protein>
    <recommendedName>
        <fullName evidence="3">F-box domain-containing protein</fullName>
    </recommendedName>
</protein>
<dbReference type="Proteomes" id="UP000283269">
    <property type="component" value="Unassembled WGS sequence"/>
</dbReference>
<proteinExistence type="predicted"/>
<name>A0A409WF49_PSICY</name>
<sequence>MTQLPQELIDKIIDTIATESVSNGLWSGADLMQCSLVSRSFRPRCLIHIFSTVRIRAGLHEMRKRKIKKLADIIENHPQIARHIEELTMEFGTYPTVDGVMLVIEQVFIDVMEKISPLQKLTLASSNIHDLKHPLLLMNSFLLPFIAPSITSLKIHCLKHVPVEVVTSCVNLSSLGVSFASLTGRGQNEATNPHVPQTSLQLKRFSYQNSRIALDIILRPSSNVDLSHLQTLTAYTDHASFNHVQELLGLCSESLEEFHLLTMEDTAWIQASWGNLDLQRMSRLRALYVHTPFSFGPVHVERKVSGSDQPWGLVRDYIYQA</sequence>
<dbReference type="OrthoDB" id="3070253at2759"/>
<evidence type="ECO:0000313" key="1">
    <source>
        <dbReference type="EMBL" id="PPQ77090.1"/>
    </source>
</evidence>
<organism evidence="1 2">
    <name type="scientific">Psilocybe cyanescens</name>
    <dbReference type="NCBI Taxonomy" id="93625"/>
    <lineage>
        <taxon>Eukaryota</taxon>
        <taxon>Fungi</taxon>
        <taxon>Dikarya</taxon>
        <taxon>Basidiomycota</taxon>
        <taxon>Agaricomycotina</taxon>
        <taxon>Agaricomycetes</taxon>
        <taxon>Agaricomycetidae</taxon>
        <taxon>Agaricales</taxon>
        <taxon>Agaricineae</taxon>
        <taxon>Strophariaceae</taxon>
        <taxon>Psilocybe</taxon>
    </lineage>
</organism>
<dbReference type="EMBL" id="NHYD01003444">
    <property type="protein sequence ID" value="PPQ77090.1"/>
    <property type="molecule type" value="Genomic_DNA"/>
</dbReference>
<dbReference type="AlphaFoldDB" id="A0A409WF49"/>